<reference evidence="2" key="1">
    <citation type="submission" date="2023-08" db="EMBL/GenBank/DDBJ databases">
        <title>Black Yeasts Isolated from many extreme environments.</title>
        <authorList>
            <person name="Coleine C."/>
            <person name="Stajich J.E."/>
            <person name="Selbmann L."/>
        </authorList>
    </citation>
    <scope>NUCLEOTIDE SEQUENCE</scope>
    <source>
        <strain evidence="2">CCFEE 5810</strain>
    </source>
</reference>
<dbReference type="InterPro" id="IPR051781">
    <property type="entry name" value="Metallo-dep_Hydrolase"/>
</dbReference>
<dbReference type="Gene3D" id="2.30.40.10">
    <property type="entry name" value="Urease, subunit C, domain 1"/>
    <property type="match status" value="1"/>
</dbReference>
<evidence type="ECO:0000313" key="3">
    <source>
        <dbReference type="Proteomes" id="UP001310594"/>
    </source>
</evidence>
<dbReference type="InterPro" id="IPR006680">
    <property type="entry name" value="Amidohydro-rel"/>
</dbReference>
<dbReference type="EMBL" id="JAVRQU010000008">
    <property type="protein sequence ID" value="KAK5700079.1"/>
    <property type="molecule type" value="Genomic_DNA"/>
</dbReference>
<evidence type="ECO:0000313" key="2">
    <source>
        <dbReference type="EMBL" id="KAK5700079.1"/>
    </source>
</evidence>
<dbReference type="Proteomes" id="UP001310594">
    <property type="component" value="Unassembled WGS sequence"/>
</dbReference>
<dbReference type="Gene3D" id="3.20.20.140">
    <property type="entry name" value="Metal-dependent hydrolases"/>
    <property type="match status" value="1"/>
</dbReference>
<gene>
    <name evidence="2" type="ORF">LTR97_006214</name>
</gene>
<dbReference type="GO" id="GO:0016810">
    <property type="term" value="F:hydrolase activity, acting on carbon-nitrogen (but not peptide) bonds"/>
    <property type="evidence" value="ECO:0007669"/>
    <property type="project" value="InterPro"/>
</dbReference>
<dbReference type="PANTHER" id="PTHR43135">
    <property type="entry name" value="ALPHA-D-RIBOSE 1-METHYLPHOSPHONATE 5-TRIPHOSPHATE DIPHOSPHATASE"/>
    <property type="match status" value="1"/>
</dbReference>
<comment type="caution">
    <text evidence="2">The sequence shown here is derived from an EMBL/GenBank/DDBJ whole genome shotgun (WGS) entry which is preliminary data.</text>
</comment>
<accession>A0AAN7W7M3</accession>
<dbReference type="CDD" id="cd01299">
    <property type="entry name" value="Met_dep_hydrolase_A"/>
    <property type="match status" value="1"/>
</dbReference>
<evidence type="ECO:0000259" key="1">
    <source>
        <dbReference type="Pfam" id="PF01979"/>
    </source>
</evidence>
<dbReference type="SUPFAM" id="SSF51556">
    <property type="entry name" value="Metallo-dependent hydrolases"/>
    <property type="match status" value="1"/>
</dbReference>
<proteinExistence type="predicted"/>
<dbReference type="Pfam" id="PF01979">
    <property type="entry name" value="Amidohydro_1"/>
    <property type="match status" value="1"/>
</dbReference>
<dbReference type="PANTHER" id="PTHR43135:SF3">
    <property type="entry name" value="ALPHA-D-RIBOSE 1-METHYLPHOSPHONATE 5-TRIPHOSPHATE DIPHOSPHATASE"/>
    <property type="match status" value="1"/>
</dbReference>
<protein>
    <recommendedName>
        <fullName evidence="1">Amidohydrolase-related domain-containing protein</fullName>
    </recommendedName>
</protein>
<dbReference type="AlphaFoldDB" id="A0AAN7W7M3"/>
<organism evidence="2 3">
    <name type="scientific">Elasticomyces elasticus</name>
    <dbReference type="NCBI Taxonomy" id="574655"/>
    <lineage>
        <taxon>Eukaryota</taxon>
        <taxon>Fungi</taxon>
        <taxon>Dikarya</taxon>
        <taxon>Ascomycota</taxon>
        <taxon>Pezizomycotina</taxon>
        <taxon>Dothideomycetes</taxon>
        <taxon>Dothideomycetidae</taxon>
        <taxon>Mycosphaerellales</taxon>
        <taxon>Teratosphaeriaceae</taxon>
        <taxon>Elasticomyces</taxon>
    </lineage>
</organism>
<name>A0AAN7W7M3_9PEZI</name>
<dbReference type="InterPro" id="IPR011059">
    <property type="entry name" value="Metal-dep_hydrolase_composite"/>
</dbReference>
<dbReference type="InterPro" id="IPR057744">
    <property type="entry name" value="OTAase-like"/>
</dbReference>
<sequence length="436" mass="46883">MEHFIKPWLPSPTEPSYTFINANVVDVVNGTVHSGSTVRTRGGKIESITTAVGSPVSEDGVIVVDLDGKYLIPGLIDSHVHISGTPGESDIGKMLKPEEIMTAFRIPYVCRDMLSRGFTTVRDCGGAPAALKSAIEEWLVPGPRLLRAGHALTQNGGHGDFREAHESQDPECPSCGHFVGLARIVDGVAEAIHKTRDELRQGSDFIKVMGSGGMLTKRTTMEHTQFNPEEMRAITATAAAGGTYTTVHAYSPESIQQAVNNGASGIEHGNLLDRETAKLMAEKKVFLTPTLVTFAISADGPGSSMFPTEKRDVYRRSLTAGLEAIKIATEEGVEICFGTDLLGPVGIFQSREFALRAQVQTPLDVLRSATVTPAKMMGLKDVGQIKEGFAADLLVLKSNPLDDISLLSQPEKEILGVMKEGRLCFSRLEGVKGLLN</sequence>
<dbReference type="InterPro" id="IPR032466">
    <property type="entry name" value="Metal_Hydrolase"/>
</dbReference>
<feature type="domain" description="Amidohydrolase-related" evidence="1">
    <location>
        <begin position="70"/>
        <end position="423"/>
    </location>
</feature>
<dbReference type="SUPFAM" id="SSF51338">
    <property type="entry name" value="Composite domain of metallo-dependent hydrolases"/>
    <property type="match status" value="1"/>
</dbReference>